<evidence type="ECO:0000313" key="2">
    <source>
        <dbReference type="Proteomes" id="UP001500454"/>
    </source>
</evidence>
<reference evidence="2" key="1">
    <citation type="journal article" date="2019" name="Int. J. Syst. Evol. Microbiol.">
        <title>The Global Catalogue of Microorganisms (GCM) 10K type strain sequencing project: providing services to taxonomists for standard genome sequencing and annotation.</title>
        <authorList>
            <consortium name="The Broad Institute Genomics Platform"/>
            <consortium name="The Broad Institute Genome Sequencing Center for Infectious Disease"/>
            <person name="Wu L."/>
            <person name="Ma J."/>
        </authorList>
    </citation>
    <scope>NUCLEOTIDE SEQUENCE [LARGE SCALE GENOMIC DNA]</scope>
    <source>
        <strain evidence="2">JCM 17924</strain>
    </source>
</reference>
<proteinExistence type="predicted"/>
<accession>A0ABP8J6R9</accession>
<gene>
    <name evidence="1" type="ORF">GCM10023186_30200</name>
</gene>
<name>A0ABP8J6R9_9BACT</name>
<protein>
    <submittedName>
        <fullName evidence="1">Uncharacterized protein</fullName>
    </submittedName>
</protein>
<dbReference type="Proteomes" id="UP001500454">
    <property type="component" value="Unassembled WGS sequence"/>
</dbReference>
<evidence type="ECO:0000313" key="1">
    <source>
        <dbReference type="EMBL" id="GAA4386047.1"/>
    </source>
</evidence>
<comment type="caution">
    <text evidence="1">The sequence shown here is derived from an EMBL/GenBank/DDBJ whole genome shotgun (WGS) entry which is preliminary data.</text>
</comment>
<keyword evidence="2" id="KW-1185">Reference proteome</keyword>
<dbReference type="EMBL" id="BAABHA010000010">
    <property type="protein sequence ID" value="GAA4386047.1"/>
    <property type="molecule type" value="Genomic_DNA"/>
</dbReference>
<organism evidence="1 2">
    <name type="scientific">Hymenobacter koreensis</name>
    <dbReference type="NCBI Taxonomy" id="1084523"/>
    <lineage>
        <taxon>Bacteria</taxon>
        <taxon>Pseudomonadati</taxon>
        <taxon>Bacteroidota</taxon>
        <taxon>Cytophagia</taxon>
        <taxon>Cytophagales</taxon>
        <taxon>Hymenobacteraceae</taxon>
        <taxon>Hymenobacter</taxon>
    </lineage>
</organism>
<dbReference type="RefSeq" id="WP_345225591.1">
    <property type="nucleotide sequence ID" value="NZ_BAABHA010000010.1"/>
</dbReference>
<sequence>MAPSHPRPLLTATLTSPSSLPRQHRAWIALYALEAGAAPRIQVLRDNDVSETDLLEFEESWLALRCRTVTPAS</sequence>